<reference evidence="1 2" key="1">
    <citation type="submission" date="2016-10" db="EMBL/GenBank/DDBJ databases">
        <authorList>
            <person name="Cai Z."/>
        </authorList>
    </citation>
    <scope>NUCLEOTIDE SEQUENCE [LARGE SCALE GENOMIC DNA]</scope>
</reference>
<sequence>MMDAVFTPRVLEAAGASGMAASRQALMDSVLMQQVVFTKAVLSAQAAVLKPINLSSKKQELLQFETTLFSLCAAGLPSQQADSETVWDLSNILIDGQPVQRATVVAWLNTCHQIVYKADYEAQEQQDNPALTFEGLYRLLAFADAVDSTDGLMERLTADLSGLKLHAQLGEQQLVLCPGQGDYVIDDLQVERYPYGGYSFTYIGQKAANSEQQDAFIEQVAAQKEQLLWLAYRLQLEPLAQRLHKALVILNNAVLCQLQQQQQQQ</sequence>
<evidence type="ECO:0000313" key="1">
    <source>
        <dbReference type="EMBL" id="SZX67797.1"/>
    </source>
</evidence>
<evidence type="ECO:0000313" key="2">
    <source>
        <dbReference type="Proteomes" id="UP000256970"/>
    </source>
</evidence>
<accession>A0A383VQL2</accession>
<protein>
    <submittedName>
        <fullName evidence="1">Uncharacterized protein</fullName>
    </submittedName>
</protein>
<name>A0A383VQL2_TETOB</name>
<dbReference type="AlphaFoldDB" id="A0A383VQL2"/>
<organism evidence="1 2">
    <name type="scientific">Tetradesmus obliquus</name>
    <name type="common">Green alga</name>
    <name type="synonym">Acutodesmus obliquus</name>
    <dbReference type="NCBI Taxonomy" id="3088"/>
    <lineage>
        <taxon>Eukaryota</taxon>
        <taxon>Viridiplantae</taxon>
        <taxon>Chlorophyta</taxon>
        <taxon>core chlorophytes</taxon>
        <taxon>Chlorophyceae</taxon>
        <taxon>CS clade</taxon>
        <taxon>Sphaeropleales</taxon>
        <taxon>Scenedesmaceae</taxon>
        <taxon>Tetradesmus</taxon>
    </lineage>
</organism>
<gene>
    <name evidence="1" type="ORF">BQ4739_LOCUS8152</name>
</gene>
<keyword evidence="2" id="KW-1185">Reference proteome</keyword>
<dbReference type="EMBL" id="FNXT01000813">
    <property type="protein sequence ID" value="SZX67797.1"/>
    <property type="molecule type" value="Genomic_DNA"/>
</dbReference>
<dbReference type="Proteomes" id="UP000256970">
    <property type="component" value="Unassembled WGS sequence"/>
</dbReference>
<proteinExistence type="predicted"/>